<evidence type="ECO:0000259" key="3">
    <source>
        <dbReference type="PROSITE" id="PS50110"/>
    </source>
</evidence>
<comment type="caution">
    <text evidence="5">The sequence shown here is derived from an EMBL/GenBank/DDBJ whole genome shotgun (WGS) entry which is preliminary data.</text>
</comment>
<sequence length="247" mass="27971">MDVLIVDDEPLARDRLIRMVEKIDHCRVVAQAGTTERALQAVREHDPDVVLLDVRMPGADGLSAAADLAELDDPPAIIFCTAYDEYALDAFDTEAVGYLLKPVKQEQLETALTRARKLNKVQLAVLSQRQTGREDESQRSHISAKTRRGVELIPLDDVRFFIADHKYVTVHHVGGETLIDDTLKDLENEFGSQFVRVHRNALVAVRHIEGMERASQGHYQIRLKDIEQRPVVSRRHVAKLRELMAQI</sequence>
<dbReference type="Proteomes" id="UP000319732">
    <property type="component" value="Unassembled WGS sequence"/>
</dbReference>
<dbReference type="PANTHER" id="PTHR37299:SF1">
    <property type="entry name" value="STAGE 0 SPORULATION PROTEIN A HOMOLOG"/>
    <property type="match status" value="1"/>
</dbReference>
<dbReference type="SMART" id="SM00850">
    <property type="entry name" value="LytTR"/>
    <property type="match status" value="1"/>
</dbReference>
<keyword evidence="1" id="KW-0902">Two-component regulatory system</keyword>
<dbReference type="SUPFAM" id="SSF52172">
    <property type="entry name" value="CheY-like"/>
    <property type="match status" value="1"/>
</dbReference>
<dbReference type="SMART" id="SM00448">
    <property type="entry name" value="REC"/>
    <property type="match status" value="1"/>
</dbReference>
<keyword evidence="6" id="KW-1185">Reference proteome</keyword>
<accession>A0A545T0M9</accession>
<dbReference type="PANTHER" id="PTHR37299">
    <property type="entry name" value="TRANSCRIPTIONAL REGULATOR-RELATED"/>
    <property type="match status" value="1"/>
</dbReference>
<proteinExistence type="predicted"/>
<dbReference type="PROSITE" id="PS50930">
    <property type="entry name" value="HTH_LYTTR"/>
    <property type="match status" value="1"/>
</dbReference>
<dbReference type="InterPro" id="IPR007492">
    <property type="entry name" value="LytTR_DNA-bd_dom"/>
</dbReference>
<dbReference type="GO" id="GO:0003677">
    <property type="term" value="F:DNA binding"/>
    <property type="evidence" value="ECO:0007669"/>
    <property type="project" value="InterPro"/>
</dbReference>
<dbReference type="RefSeq" id="WP_142928875.1">
    <property type="nucleotide sequence ID" value="NZ_ML660101.1"/>
</dbReference>
<keyword evidence="2" id="KW-0597">Phosphoprotein</keyword>
<protein>
    <submittedName>
        <fullName evidence="5">Response regulator transcription factor</fullName>
    </submittedName>
</protein>
<dbReference type="GO" id="GO:0000156">
    <property type="term" value="F:phosphorelay response regulator activity"/>
    <property type="evidence" value="ECO:0007669"/>
    <property type="project" value="InterPro"/>
</dbReference>
<organism evidence="5 6">
    <name type="scientific">Exilibacterium tricleocarpae</name>
    <dbReference type="NCBI Taxonomy" id="2591008"/>
    <lineage>
        <taxon>Bacteria</taxon>
        <taxon>Pseudomonadati</taxon>
        <taxon>Pseudomonadota</taxon>
        <taxon>Gammaproteobacteria</taxon>
        <taxon>Cellvibrionales</taxon>
        <taxon>Cellvibrionaceae</taxon>
        <taxon>Exilibacterium</taxon>
    </lineage>
</organism>
<evidence type="ECO:0000256" key="1">
    <source>
        <dbReference type="ARBA" id="ARBA00023012"/>
    </source>
</evidence>
<name>A0A545T0M9_9GAMM</name>
<dbReference type="Pfam" id="PF00072">
    <property type="entry name" value="Response_reg"/>
    <property type="match status" value="1"/>
</dbReference>
<dbReference type="EMBL" id="VHSG01000023">
    <property type="protein sequence ID" value="TQV70774.1"/>
    <property type="molecule type" value="Genomic_DNA"/>
</dbReference>
<evidence type="ECO:0000259" key="4">
    <source>
        <dbReference type="PROSITE" id="PS50930"/>
    </source>
</evidence>
<dbReference type="AlphaFoldDB" id="A0A545T0M9"/>
<evidence type="ECO:0000256" key="2">
    <source>
        <dbReference type="PROSITE-ProRule" id="PRU00169"/>
    </source>
</evidence>
<feature type="modified residue" description="4-aspartylphosphate" evidence="2">
    <location>
        <position position="53"/>
    </location>
</feature>
<dbReference type="Gene3D" id="3.40.50.2300">
    <property type="match status" value="1"/>
</dbReference>
<dbReference type="OrthoDB" id="236568at2"/>
<dbReference type="InterPro" id="IPR011006">
    <property type="entry name" value="CheY-like_superfamily"/>
</dbReference>
<feature type="domain" description="Response regulatory" evidence="3">
    <location>
        <begin position="2"/>
        <end position="116"/>
    </location>
</feature>
<dbReference type="InterPro" id="IPR001789">
    <property type="entry name" value="Sig_transdc_resp-reg_receiver"/>
</dbReference>
<reference evidence="5 6" key="1">
    <citation type="submission" date="2019-06" db="EMBL/GenBank/DDBJ databases">
        <title>Whole genome sequence for Cellvibrionaceae sp. R142.</title>
        <authorList>
            <person name="Wang G."/>
        </authorList>
    </citation>
    <scope>NUCLEOTIDE SEQUENCE [LARGE SCALE GENOMIC DNA]</scope>
    <source>
        <strain evidence="5 6">R142</strain>
    </source>
</reference>
<dbReference type="InterPro" id="IPR046947">
    <property type="entry name" value="LytR-like"/>
</dbReference>
<feature type="domain" description="HTH LytTR-type" evidence="4">
    <location>
        <begin position="142"/>
        <end position="246"/>
    </location>
</feature>
<dbReference type="Pfam" id="PF04397">
    <property type="entry name" value="LytTR"/>
    <property type="match status" value="1"/>
</dbReference>
<dbReference type="PROSITE" id="PS50110">
    <property type="entry name" value="RESPONSE_REGULATORY"/>
    <property type="match status" value="1"/>
</dbReference>
<dbReference type="Gene3D" id="2.40.50.1020">
    <property type="entry name" value="LytTr DNA-binding domain"/>
    <property type="match status" value="1"/>
</dbReference>
<gene>
    <name evidence="5" type="ORF">FKG94_20830</name>
</gene>
<evidence type="ECO:0000313" key="6">
    <source>
        <dbReference type="Proteomes" id="UP000319732"/>
    </source>
</evidence>
<evidence type="ECO:0000313" key="5">
    <source>
        <dbReference type="EMBL" id="TQV70774.1"/>
    </source>
</evidence>